<reference evidence="1" key="1">
    <citation type="submission" date="2021-01" db="EMBL/GenBank/DDBJ databases">
        <authorList>
            <person name="Corre E."/>
            <person name="Pelletier E."/>
            <person name="Niang G."/>
            <person name="Scheremetjew M."/>
            <person name="Finn R."/>
            <person name="Kale V."/>
            <person name="Holt S."/>
            <person name="Cochrane G."/>
            <person name="Meng A."/>
            <person name="Brown T."/>
            <person name="Cohen L."/>
        </authorList>
    </citation>
    <scope>NUCLEOTIDE SEQUENCE</scope>
</reference>
<dbReference type="InterPro" id="IPR036188">
    <property type="entry name" value="FAD/NAD-bd_sf"/>
</dbReference>
<gene>
    <name evidence="1" type="ORF">NSCI0253_LOCUS33919</name>
</gene>
<evidence type="ECO:0008006" key="2">
    <source>
        <dbReference type="Google" id="ProtNLM"/>
    </source>
</evidence>
<accession>A0A7S1FCM1</accession>
<organism evidence="1">
    <name type="scientific">Noctiluca scintillans</name>
    <name type="common">Sea sparkle</name>
    <name type="synonym">Red tide dinoflagellate</name>
    <dbReference type="NCBI Taxonomy" id="2966"/>
    <lineage>
        <taxon>Eukaryota</taxon>
        <taxon>Sar</taxon>
        <taxon>Alveolata</taxon>
        <taxon>Dinophyceae</taxon>
        <taxon>Noctilucales</taxon>
        <taxon>Noctilucaceae</taxon>
        <taxon>Noctiluca</taxon>
    </lineage>
</organism>
<dbReference type="EMBL" id="HBFQ01047590">
    <property type="protein sequence ID" value="CAD8859565.1"/>
    <property type="molecule type" value="Transcribed_RNA"/>
</dbReference>
<name>A0A7S1FCM1_NOCSC</name>
<dbReference type="SUPFAM" id="SSF51905">
    <property type="entry name" value="FAD/NAD(P)-binding domain"/>
    <property type="match status" value="1"/>
</dbReference>
<sequence>MARLAVIGAGGIGIEVALQALERGLTVEVFEKGPTCAGVIEDWHFVQLFSTWSLNATPVGLNVLSKAGFALPDESVYPTGREFIDTYLSPLAAEIEKHANCRGFRYNTTVISVGRGALLKGESIGGGDLKMPHNKPLCVRKRQETPFRLLLQEGSEERFSEEFDFVVDCSGSYGQAVQANWCGLGGVPALGERALRQSGRMFTAIPDVLGANRSRFAGRRTMIVGAGYSAVTSLKYLTDLAQAEPGTSVVWLTRSGSSTPFTVIEDDVLPARKQLCLFGNLVASQAVDHVTYLGGTAVSSVKEISGRLRVEVQSEGGSCIEEVDEMISCVGFHPDTSLYEELQVHQCYASNGPMKLAATLLGGSGDCLDQVSAGADALKSPEPNFFILGSKSYGRNSAFLLKIGYQQVQEVLNDVAPAGKL</sequence>
<protein>
    <recommendedName>
        <fullName evidence="2">FAD/NAD(P)-binding domain-containing protein</fullName>
    </recommendedName>
</protein>
<dbReference type="PRINTS" id="PR00368">
    <property type="entry name" value="FADPNR"/>
</dbReference>
<dbReference type="AlphaFoldDB" id="A0A7S1FCM1"/>
<dbReference type="Gene3D" id="3.50.50.60">
    <property type="entry name" value="FAD/NAD(P)-binding domain"/>
    <property type="match status" value="2"/>
</dbReference>
<proteinExistence type="predicted"/>
<evidence type="ECO:0000313" key="1">
    <source>
        <dbReference type="EMBL" id="CAD8859565.1"/>
    </source>
</evidence>